<evidence type="ECO:0000313" key="1">
    <source>
        <dbReference type="EMBL" id="MCE5973429.1"/>
    </source>
</evidence>
<dbReference type="InterPro" id="IPR010982">
    <property type="entry name" value="Lambda_DNA-bd_dom_sf"/>
</dbReference>
<accession>A0ABS8YY55</accession>
<dbReference type="EMBL" id="JAJUOS010000005">
    <property type="protein sequence ID" value="MCE5973429.1"/>
    <property type="molecule type" value="Genomic_DNA"/>
</dbReference>
<gene>
    <name evidence="1" type="ORF">LZA78_08055</name>
</gene>
<reference evidence="1 2" key="1">
    <citation type="submission" date="2021-12" db="EMBL/GenBank/DDBJ databases">
        <title>Sinirhodobacter sp. WL0062 is a bacterium isolated from seawater.</title>
        <authorList>
            <person name="Wang L."/>
            <person name="He W."/>
            <person name="Zhang D.-F."/>
        </authorList>
    </citation>
    <scope>NUCLEOTIDE SEQUENCE [LARGE SCALE GENOMIC DNA]</scope>
    <source>
        <strain evidence="1 2">WL0062</strain>
    </source>
</reference>
<proteinExistence type="predicted"/>
<comment type="caution">
    <text evidence="1">The sequence shown here is derived from an EMBL/GenBank/DDBJ whole genome shotgun (WGS) entry which is preliminary data.</text>
</comment>
<protein>
    <submittedName>
        <fullName evidence="1">XRE family transcriptional regulator</fullName>
    </submittedName>
</protein>
<name>A0ABS8YY55_9RHOB</name>
<evidence type="ECO:0000313" key="2">
    <source>
        <dbReference type="Proteomes" id="UP001521181"/>
    </source>
</evidence>
<organism evidence="1 2">
    <name type="scientific">Rhodobacter flavimaris</name>
    <dbReference type="NCBI Taxonomy" id="2907145"/>
    <lineage>
        <taxon>Bacteria</taxon>
        <taxon>Pseudomonadati</taxon>
        <taxon>Pseudomonadota</taxon>
        <taxon>Alphaproteobacteria</taxon>
        <taxon>Rhodobacterales</taxon>
        <taxon>Rhodobacter group</taxon>
        <taxon>Rhodobacter</taxon>
    </lineage>
</organism>
<dbReference type="Proteomes" id="UP001521181">
    <property type="component" value="Unassembled WGS sequence"/>
</dbReference>
<sequence length="133" mass="14458">MKKKPYEDSPAAEFIAERVRDLKHKKSQGDIAHEVGFVNSNMMSLLKSGANKVPLDRVPALAKALEADPAVLMRLALEQSVGVTAATAIVEVFGTPVSENERGWLDEIRKASGNGDPRLTARSRTTLRSIFGL</sequence>
<dbReference type="SUPFAM" id="SSF47413">
    <property type="entry name" value="lambda repressor-like DNA-binding domains"/>
    <property type="match status" value="1"/>
</dbReference>
<keyword evidence="2" id="KW-1185">Reference proteome</keyword>
<dbReference type="RefSeq" id="WP_233676422.1">
    <property type="nucleotide sequence ID" value="NZ_JAJUOS010000005.1"/>
</dbReference>